<evidence type="ECO:0000259" key="11">
    <source>
        <dbReference type="Pfam" id="PF00441"/>
    </source>
</evidence>
<dbReference type="Gene3D" id="1.10.540.10">
    <property type="entry name" value="Acyl-CoA dehydrogenase/oxidase, N-terminal domain"/>
    <property type="match status" value="1"/>
</dbReference>
<feature type="domain" description="Acyl-CoA oxidase/dehydrogenase middle" evidence="12">
    <location>
        <begin position="124"/>
        <end position="218"/>
    </location>
</feature>
<dbReference type="InterPro" id="IPR036250">
    <property type="entry name" value="AcylCo_DH-like_C"/>
</dbReference>
<keyword evidence="6 10" id="KW-0560">Oxidoreductase</keyword>
<dbReference type="PANTHER" id="PTHR48083">
    <property type="entry name" value="MEDIUM-CHAIN SPECIFIC ACYL-COA DEHYDROGENASE, MITOCHONDRIAL-RELATED"/>
    <property type="match status" value="1"/>
</dbReference>
<dbReference type="Pfam" id="PF02771">
    <property type="entry name" value="Acyl-CoA_dh_N"/>
    <property type="match status" value="1"/>
</dbReference>
<evidence type="ECO:0000256" key="4">
    <source>
        <dbReference type="ARBA" id="ARBA00022630"/>
    </source>
</evidence>
<dbReference type="InterPro" id="IPR009100">
    <property type="entry name" value="AcylCoA_DH/oxidase_NM_dom_sf"/>
</dbReference>
<dbReference type="RefSeq" id="WP_284256582.1">
    <property type="nucleotide sequence ID" value="NZ_BSOS01000007.1"/>
</dbReference>
<evidence type="ECO:0000256" key="10">
    <source>
        <dbReference type="RuleBase" id="RU362125"/>
    </source>
</evidence>
<dbReference type="SUPFAM" id="SSF47203">
    <property type="entry name" value="Acyl-CoA dehydrogenase C-terminal domain-like"/>
    <property type="match status" value="1"/>
</dbReference>
<evidence type="ECO:0000256" key="9">
    <source>
        <dbReference type="ARBA" id="ARBA00042660"/>
    </source>
</evidence>
<accession>A0ABQ6A751</accession>
<organism evidence="14 15">
    <name type="scientific">Acidocella aquatica</name>
    <dbReference type="NCBI Taxonomy" id="1922313"/>
    <lineage>
        <taxon>Bacteria</taxon>
        <taxon>Pseudomonadati</taxon>
        <taxon>Pseudomonadota</taxon>
        <taxon>Alphaproteobacteria</taxon>
        <taxon>Acetobacterales</taxon>
        <taxon>Acidocellaceae</taxon>
        <taxon>Acidocella</taxon>
    </lineage>
</organism>
<feature type="domain" description="Acyl-CoA dehydrogenase/oxidase N-terminal" evidence="13">
    <location>
        <begin position="9"/>
        <end position="120"/>
    </location>
</feature>
<comment type="similarity">
    <text evidence="3 10">Belongs to the acyl-CoA dehydrogenase family.</text>
</comment>
<dbReference type="InterPro" id="IPR046373">
    <property type="entry name" value="Acyl-CoA_Oxase/DH_mid-dom_sf"/>
</dbReference>
<dbReference type="Proteomes" id="UP001156641">
    <property type="component" value="Unassembled WGS sequence"/>
</dbReference>
<dbReference type="Gene3D" id="2.40.110.10">
    <property type="entry name" value="Butyryl-CoA Dehydrogenase, subunit A, domain 2"/>
    <property type="match status" value="1"/>
</dbReference>
<evidence type="ECO:0000256" key="3">
    <source>
        <dbReference type="ARBA" id="ARBA00009347"/>
    </source>
</evidence>
<feature type="domain" description="Acyl-CoA dehydrogenase/oxidase C-terminal" evidence="11">
    <location>
        <begin position="234"/>
        <end position="378"/>
    </location>
</feature>
<dbReference type="PANTHER" id="PTHR48083:SF20">
    <property type="entry name" value="LONG-CHAIN SPECIFIC ACYL-COA DEHYDROGENASE, MITOCHONDRIAL"/>
    <property type="match status" value="1"/>
</dbReference>
<proteinExistence type="inferred from homology"/>
<evidence type="ECO:0000313" key="14">
    <source>
        <dbReference type="EMBL" id="GLR66018.1"/>
    </source>
</evidence>
<comment type="pathway">
    <text evidence="2">Siderophore biosynthesis; mycobactin biosynthesis.</text>
</comment>
<evidence type="ECO:0000256" key="7">
    <source>
        <dbReference type="ARBA" id="ARBA00037085"/>
    </source>
</evidence>
<keyword evidence="5 10" id="KW-0274">FAD</keyword>
<name>A0ABQ6A751_9PROT</name>
<evidence type="ECO:0000256" key="1">
    <source>
        <dbReference type="ARBA" id="ARBA00001974"/>
    </source>
</evidence>
<sequence>MSIRYGYDEEHELFRRTVRAFLDRELEPHYRQYGEKGGLDKDFWRKAGKAGILGSGVPEEFGGPGGDFVFNVILAEELGRSVGSAVTGSSLMADIATYILMGHGTPAQKARYAAGILAGEVSQAMPLTEPDAGSDPTAIKTTAIRSGEDYVINGEKYFISNGTNADVLYVVAKTDPAKRGGGMSIIIVDAETKGVSRHKIPMVGWPAGDTGALNFDNVHVPVSNLLGKEGGAMEILMSVFLEDRIQIGARSLGAAERALELTLDYTKERKVFGQRVIDFQNSQFVLAEVKTDIEVGRAILDQSVMKLRDKRFTFEDGAVLKLWMTEMENRVVDKCQQLFGGAGQMKDMPIAHMYTAARIQRIYAGTSELQKVSIARALMK</sequence>
<keyword evidence="4 10" id="KW-0285">Flavoprotein</keyword>
<evidence type="ECO:0000256" key="6">
    <source>
        <dbReference type="ARBA" id="ARBA00023002"/>
    </source>
</evidence>
<dbReference type="InterPro" id="IPR013786">
    <property type="entry name" value="AcylCoA_DH/ox_N"/>
</dbReference>
<evidence type="ECO:0000259" key="12">
    <source>
        <dbReference type="Pfam" id="PF02770"/>
    </source>
</evidence>
<dbReference type="Gene3D" id="1.20.140.10">
    <property type="entry name" value="Butyryl-CoA Dehydrogenase, subunit A, domain 3"/>
    <property type="match status" value="1"/>
</dbReference>
<evidence type="ECO:0000256" key="2">
    <source>
        <dbReference type="ARBA" id="ARBA00005102"/>
    </source>
</evidence>
<evidence type="ECO:0000256" key="8">
    <source>
        <dbReference type="ARBA" id="ARBA00040394"/>
    </source>
</evidence>
<evidence type="ECO:0000259" key="13">
    <source>
        <dbReference type="Pfam" id="PF02771"/>
    </source>
</evidence>
<dbReference type="InterPro" id="IPR050741">
    <property type="entry name" value="Acyl-CoA_dehydrogenase"/>
</dbReference>
<keyword evidence="15" id="KW-1185">Reference proteome</keyword>
<protein>
    <recommendedName>
        <fullName evidence="8">Acyl-[acyl-carrier-protein] dehydrogenase MbtN</fullName>
    </recommendedName>
    <alternativeName>
        <fullName evidence="9">Mycobactin synthase protein N</fullName>
    </alternativeName>
</protein>
<dbReference type="InterPro" id="IPR009075">
    <property type="entry name" value="AcylCo_DH/oxidase_C"/>
</dbReference>
<reference evidence="15" key="1">
    <citation type="journal article" date="2019" name="Int. J. Syst. Evol. Microbiol.">
        <title>The Global Catalogue of Microorganisms (GCM) 10K type strain sequencing project: providing services to taxonomists for standard genome sequencing and annotation.</title>
        <authorList>
            <consortium name="The Broad Institute Genomics Platform"/>
            <consortium name="The Broad Institute Genome Sequencing Center for Infectious Disease"/>
            <person name="Wu L."/>
            <person name="Ma J."/>
        </authorList>
    </citation>
    <scope>NUCLEOTIDE SEQUENCE [LARGE SCALE GENOMIC DNA]</scope>
    <source>
        <strain evidence="15">NBRC 112502</strain>
    </source>
</reference>
<evidence type="ECO:0000313" key="15">
    <source>
        <dbReference type="Proteomes" id="UP001156641"/>
    </source>
</evidence>
<comment type="caution">
    <text evidence="14">The sequence shown here is derived from an EMBL/GenBank/DDBJ whole genome shotgun (WGS) entry which is preliminary data.</text>
</comment>
<dbReference type="SUPFAM" id="SSF56645">
    <property type="entry name" value="Acyl-CoA dehydrogenase NM domain-like"/>
    <property type="match status" value="1"/>
</dbReference>
<dbReference type="Pfam" id="PF02770">
    <property type="entry name" value="Acyl-CoA_dh_M"/>
    <property type="match status" value="1"/>
</dbReference>
<dbReference type="InterPro" id="IPR006091">
    <property type="entry name" value="Acyl-CoA_Oxase/DH_mid-dom"/>
</dbReference>
<comment type="function">
    <text evidence="7">Catalyzes the dehydrogenation at the alpha-beta position of ACP-bound acyl chains. This results in the introduction of a double bond in the lipidic chain, which is further transferred to the epsilon-amino group of lysine residue in the mycobactin core by MbtK.</text>
</comment>
<comment type="cofactor">
    <cofactor evidence="1 10">
        <name>FAD</name>
        <dbReference type="ChEBI" id="CHEBI:57692"/>
    </cofactor>
</comment>
<evidence type="ECO:0000256" key="5">
    <source>
        <dbReference type="ARBA" id="ARBA00022827"/>
    </source>
</evidence>
<dbReference type="InterPro" id="IPR037069">
    <property type="entry name" value="AcylCoA_DH/ox_N_sf"/>
</dbReference>
<gene>
    <name evidence="14" type="ORF">GCM10010909_06960</name>
</gene>
<dbReference type="Pfam" id="PF00441">
    <property type="entry name" value="Acyl-CoA_dh_1"/>
    <property type="match status" value="1"/>
</dbReference>
<dbReference type="EMBL" id="BSOS01000007">
    <property type="protein sequence ID" value="GLR66018.1"/>
    <property type="molecule type" value="Genomic_DNA"/>
</dbReference>